<dbReference type="SUPFAM" id="SSF52540">
    <property type="entry name" value="P-loop containing nucleoside triphosphate hydrolases"/>
    <property type="match status" value="4"/>
</dbReference>
<dbReference type="GO" id="GO:0004386">
    <property type="term" value="F:helicase activity"/>
    <property type="evidence" value="ECO:0007669"/>
    <property type="project" value="InterPro"/>
</dbReference>
<dbReference type="RefSeq" id="XP_040683864.1">
    <property type="nucleotide sequence ID" value="XM_040829037.1"/>
</dbReference>
<dbReference type="STRING" id="1073089.A0A1L9R5M2"/>
<name>A0A1L9R5M2_ASPWE</name>
<accession>A0A1L9R5M2</accession>
<dbReference type="InterPro" id="IPR041677">
    <property type="entry name" value="DNA2/NAM7_AAA_11"/>
</dbReference>
<feature type="domain" description="AAA+ ATPase" evidence="6">
    <location>
        <begin position="478"/>
        <end position="784"/>
    </location>
</feature>
<dbReference type="PANTHER" id="PTHR43392:SF2">
    <property type="entry name" value="AAA-TYPE ATPASE FAMILY PROTEIN _ ANKYRIN REPEAT FAMILY PROTEIN"/>
    <property type="match status" value="1"/>
</dbReference>
<evidence type="ECO:0000313" key="8">
    <source>
        <dbReference type="Proteomes" id="UP000184383"/>
    </source>
</evidence>
<dbReference type="FunFam" id="3.40.50.300:FF:001660">
    <property type="entry name" value="NF-X1 finger and helicase protein, putative"/>
    <property type="match status" value="1"/>
</dbReference>
<dbReference type="CDD" id="cd00009">
    <property type="entry name" value="AAA"/>
    <property type="match status" value="2"/>
</dbReference>
<dbReference type="Pfam" id="PF17866">
    <property type="entry name" value="AAA_lid_6"/>
    <property type="match status" value="2"/>
</dbReference>
<reference evidence="8" key="1">
    <citation type="journal article" date="2017" name="Genome Biol.">
        <title>Comparative genomics reveals high biological diversity and specific adaptations in the industrially and medically important fungal genus Aspergillus.</title>
        <authorList>
            <person name="de Vries R.P."/>
            <person name="Riley R."/>
            <person name="Wiebenga A."/>
            <person name="Aguilar-Osorio G."/>
            <person name="Amillis S."/>
            <person name="Uchima C.A."/>
            <person name="Anderluh G."/>
            <person name="Asadollahi M."/>
            <person name="Askin M."/>
            <person name="Barry K."/>
            <person name="Battaglia E."/>
            <person name="Bayram O."/>
            <person name="Benocci T."/>
            <person name="Braus-Stromeyer S.A."/>
            <person name="Caldana C."/>
            <person name="Canovas D."/>
            <person name="Cerqueira G.C."/>
            <person name="Chen F."/>
            <person name="Chen W."/>
            <person name="Choi C."/>
            <person name="Clum A."/>
            <person name="Dos Santos R.A."/>
            <person name="Damasio A.R."/>
            <person name="Diallinas G."/>
            <person name="Emri T."/>
            <person name="Fekete E."/>
            <person name="Flipphi M."/>
            <person name="Freyberg S."/>
            <person name="Gallo A."/>
            <person name="Gournas C."/>
            <person name="Habgood R."/>
            <person name="Hainaut M."/>
            <person name="Harispe M.L."/>
            <person name="Henrissat B."/>
            <person name="Hilden K.S."/>
            <person name="Hope R."/>
            <person name="Hossain A."/>
            <person name="Karabika E."/>
            <person name="Karaffa L."/>
            <person name="Karanyi Z."/>
            <person name="Krasevec N."/>
            <person name="Kuo A."/>
            <person name="Kusch H."/>
            <person name="LaButti K."/>
            <person name="Lagendijk E.L."/>
            <person name="Lapidus A."/>
            <person name="Levasseur A."/>
            <person name="Lindquist E."/>
            <person name="Lipzen A."/>
            <person name="Logrieco A.F."/>
            <person name="MacCabe A."/>
            <person name="Maekelae M.R."/>
            <person name="Malavazi I."/>
            <person name="Melin P."/>
            <person name="Meyer V."/>
            <person name="Mielnichuk N."/>
            <person name="Miskei M."/>
            <person name="Molnar A.P."/>
            <person name="Mule G."/>
            <person name="Ngan C.Y."/>
            <person name="Orejas M."/>
            <person name="Orosz E."/>
            <person name="Ouedraogo J.P."/>
            <person name="Overkamp K.M."/>
            <person name="Park H.-S."/>
            <person name="Perrone G."/>
            <person name="Piumi F."/>
            <person name="Punt P.J."/>
            <person name="Ram A.F."/>
            <person name="Ramon A."/>
            <person name="Rauscher S."/>
            <person name="Record E."/>
            <person name="Riano-Pachon D.M."/>
            <person name="Robert V."/>
            <person name="Roehrig J."/>
            <person name="Ruller R."/>
            <person name="Salamov A."/>
            <person name="Salih N.S."/>
            <person name="Samson R.A."/>
            <person name="Sandor E."/>
            <person name="Sanguinetti M."/>
            <person name="Schuetze T."/>
            <person name="Sepcic K."/>
            <person name="Shelest E."/>
            <person name="Sherlock G."/>
            <person name="Sophianopoulou V."/>
            <person name="Squina F.M."/>
            <person name="Sun H."/>
            <person name="Susca A."/>
            <person name="Todd R.B."/>
            <person name="Tsang A."/>
            <person name="Unkles S.E."/>
            <person name="van de Wiele N."/>
            <person name="van Rossen-Uffink D."/>
            <person name="Oliveira J.V."/>
            <person name="Vesth T.C."/>
            <person name="Visser J."/>
            <person name="Yu J.-H."/>
            <person name="Zhou M."/>
            <person name="Andersen M.R."/>
            <person name="Archer D.B."/>
            <person name="Baker S.E."/>
            <person name="Benoit I."/>
            <person name="Brakhage A.A."/>
            <person name="Braus G.H."/>
            <person name="Fischer R."/>
            <person name="Frisvad J.C."/>
            <person name="Goldman G.H."/>
            <person name="Houbraken J."/>
            <person name="Oakley B."/>
            <person name="Pocsi I."/>
            <person name="Scazzocchio C."/>
            <person name="Seiboth B."/>
            <person name="vanKuyk P.A."/>
            <person name="Wortman J."/>
            <person name="Dyer P.S."/>
            <person name="Grigoriev I.V."/>
        </authorList>
    </citation>
    <scope>NUCLEOTIDE SEQUENCE [LARGE SCALE GENOMIC DNA]</scope>
    <source>
        <strain evidence="8">DTO 134E9</strain>
    </source>
</reference>
<feature type="compositionally biased region" description="Low complexity" evidence="5">
    <location>
        <begin position="2133"/>
        <end position="2146"/>
    </location>
</feature>
<dbReference type="Gene3D" id="1.10.8.60">
    <property type="match status" value="2"/>
</dbReference>
<keyword evidence="3" id="KW-0378">Hydrolase</keyword>
<feature type="domain" description="AAA+ ATPase" evidence="6">
    <location>
        <begin position="1594"/>
        <end position="1743"/>
    </location>
</feature>
<dbReference type="GeneID" id="63744885"/>
<dbReference type="SMART" id="SM00382">
    <property type="entry name" value="AAA"/>
    <property type="match status" value="4"/>
</dbReference>
<dbReference type="GO" id="GO:0005524">
    <property type="term" value="F:ATP binding"/>
    <property type="evidence" value="ECO:0007669"/>
    <property type="project" value="UniProtKB-KW"/>
</dbReference>
<dbReference type="EMBL" id="KV878217">
    <property type="protein sequence ID" value="OJJ30187.1"/>
    <property type="molecule type" value="Genomic_DNA"/>
</dbReference>
<dbReference type="InterPro" id="IPR003959">
    <property type="entry name" value="ATPase_AAA_core"/>
</dbReference>
<feature type="compositionally biased region" description="Polar residues" evidence="5">
    <location>
        <begin position="1245"/>
        <end position="1254"/>
    </location>
</feature>
<dbReference type="VEuPathDB" id="FungiDB:ASPWEDRAFT_120996"/>
<dbReference type="Pfam" id="PF13087">
    <property type="entry name" value="AAA_12"/>
    <property type="match status" value="1"/>
</dbReference>
<feature type="domain" description="AAA+ ATPase" evidence="6">
    <location>
        <begin position="1873"/>
        <end position="2010"/>
    </location>
</feature>
<dbReference type="InterPro" id="IPR050773">
    <property type="entry name" value="CbxX/CfxQ_RuBisCO_ESX"/>
</dbReference>
<organism evidence="7 8">
    <name type="scientific">Aspergillus wentii DTO 134E9</name>
    <dbReference type="NCBI Taxonomy" id="1073089"/>
    <lineage>
        <taxon>Eukaryota</taxon>
        <taxon>Fungi</taxon>
        <taxon>Dikarya</taxon>
        <taxon>Ascomycota</taxon>
        <taxon>Pezizomycotina</taxon>
        <taxon>Eurotiomycetes</taxon>
        <taxon>Eurotiomycetidae</taxon>
        <taxon>Eurotiales</taxon>
        <taxon>Aspergillaceae</taxon>
        <taxon>Aspergillus</taxon>
        <taxon>Aspergillus subgen. Cremei</taxon>
    </lineage>
</organism>
<dbReference type="Pfam" id="PF13086">
    <property type="entry name" value="AAA_11"/>
    <property type="match status" value="1"/>
</dbReference>
<sequence>MSSQSRSDRLFKFFNSVVSGKKPVTTVDNVKLFLEAIHDQRSPSACVERIIASPSARSALQQGLRFNVTPAFLNNTTTPFVHYLANPEIKQLCNGQFLQDLLAIVVEPKTLWTAFLQAFRARELTDSSVHALAWMIVEVLSFPASAEIDIKDDAQQVMDDGFLLRSASADIRALGHKIKHNLMVKSTTNTPVNPDFAPGGRHDNDFADFRSIAIYPTADEFASTAKPFYRRMDEISELSSDMRIPVHLDNQFRLLREDMLSELRDDIQIALGKKKGRRNAPLLQKLSVVNIRHGDGRRLRPCSLAISCDQGLERISNIPSADRKRLLNEDRGYQRHDSFGCFIRHEEIVAFATVDRNVDQLLLDPPVIVLRVLGDDAMKKTLMSFKLYDDIQFLLVEASVFAYEPILKCLQDKTDLPLSRELLEFKKGDLAEHSDLISDTTIQDIRNAGDGNIQSILDTKTPVYLDPSQLQSFISGLTQTLSLIQGPPGTGKSFIGALLAKLFHDRSKETILVMCYTNHALDQFLEDLLDIGIDSSSIVRLGSKSTTRTLPLSLSQQKVAYKHTRSTWDVINKYENEANIAKGSLTSAMNEYTKFKGNSRAMLEFLEFEHPTFYDAFLPPSFDDDMTMVGENGRIVDSHYLYDQWSRGKQPGFFMDGLSEDSRLVWAMDPATRQTHIREWTHSLLEEQVSNIHQHTREIDRCQNHLDKVWKKGASSILQSKRIIGCTTTAAAMNAQDLQSASPGIVLLEEAGEILESHVLTAMGTKTKHLVLIGDHQQLRPKINNYALSVEKGNGYDLNCSLFERLVLAGYPHSTLAKQHRMCPEISSLVRALNYPDLQDDAKTLGRVPPRGLQDRVIFFHHEQPETKFMSISDRRDEGSKGSKRNIFEVEIVLKIVRYLGQQGYGTDKLVVLTPYLGQLHLLRDFLRKDSDPVLSDLDSYDLVRAGLISQASANYSKRSIRLSTIDNYQGEESDIVIATLTRSNGDGDIGFMAAPQRLNVLLSRARNILIMVGNANTFTISRKGKEVWVPFIDNLKTKGHLYDGLPVKCEQHPQKMTVVRTAAEFDTECPDGGCALPCGVRLSCGIHDCPYRCHQLSDHSKMECRQIIEWVCSRGHRTTRPCAKINGACQPCNAEDRAQEAKKQRNMMLEVERERRQKEYMKELTELQDEIAHERRLQKDEQDREQRKRVLQQHRDDLANLRSPKPDNQSKAMNMATETITPKQSPAFNKENDVPSSLKPEPTVKNQGKSTNKPEPPKSAAKDEWEYQKNFEGAKSAEIDTLMEMIGLEEVKEKFITIKDQVDTTLKQGIDLKGERFGSVLRGNPGTGKTTFARLYSKFLGAVGVLPGSCFVETTGSELANEGVSGCQKKIEGILKDGGGVMFIDEAYQLAENNIYGIQVINFLLGEVEKQTGKVVFVLAGYRSHMEKFFEQNPGLPSRFPHEFKFEDYDDDELRQIFEYRLDKKYNGRMKIEGGRGGLFSRIVARRVGRGRGKEGFGNARAIENVTSLISQRQANRLARERRSRRSVDVMFLTKNDLIGPEPSQALRNCSAWQKLKKMIGLDAVKKDVQALLDSIQTNYERELLEKKLVEFTLNRVFLGSPGTGKTSVAKLYGQILVDIGLLSNGEVIVKNPADFVGSVLGESERNTKGILASTVGKVLVIDEAYMLSGGGSRDDSGPKSDPYKTAVVDTIVSEVHSVPGDDRCVLLLGYQEQMEEMFRNVNPGLTRRFPLDSAFMFEDFTDDELGLILDLKLEQQDFETTTHGRKVALEVLARARNRANFGNAGEVDILLNKAKIRHQKRVSARKASTTASVLVPEDFDEHHDRGQRTETNIPMLFADVVGSEKIVEQLEGYRRTVMNMQLLDLDPRDQVAFNFLFRGPPGTGKTTTARKMGKVYYDMGLLASAEVIESSATDLIGQYVGKTGPKTQALLEKALGKVLLIDEAYRLAEGAFAKEAMDEIVDCITKPKFEKKLIIILAGYDGDINRLMTINPGLTSRFPHSMEFNGLNPDDCFKLLTNLLQGRRKKVHEKGKEFDISALEGPTSQFANEVRSRFSILSQIPNWANARDVQTLAKAIFGKTMQSVIGTRLAVEEKNILAEMDSMITDRTNRSNVTPSLPPINLQPVAVDDQTATPTETKTSTTTTMAMRQKSPERQESLPEPKVPEASDGRDAGVTNEIWNQLLDDKRRAELEEEEYQQALKDEREAEEATRKLAEETRAAEKQRHDDDEAKRRHEQDRLQRELERRIREEKLERLRRKKAEMEAERKKEQQAQQKLRDMGVCCMGYRWIKQSNGYRCAGGSHFVSNAQLGF</sequence>
<feature type="compositionally biased region" description="Basic and acidic residues" evidence="5">
    <location>
        <begin position="1174"/>
        <end position="1200"/>
    </location>
</feature>
<dbReference type="CDD" id="cd06008">
    <property type="entry name" value="NF-X1-zinc-finger"/>
    <property type="match status" value="1"/>
</dbReference>
<comment type="similarity">
    <text evidence="1">Belongs to the CbxX/CfxQ family.</text>
</comment>
<dbReference type="FunFam" id="1.10.8.60:FF:000160">
    <property type="entry name" value="WGS project CABT00000000 data, contig 2.55"/>
    <property type="match status" value="1"/>
</dbReference>
<keyword evidence="2" id="KW-0547">Nucleotide-binding</keyword>
<dbReference type="InterPro" id="IPR041679">
    <property type="entry name" value="DNA2/NAM7-like_C"/>
</dbReference>
<dbReference type="FunFam" id="3.40.50.300:FF:000216">
    <property type="entry name" value="Type VII secretion ATPase EccA"/>
    <property type="match status" value="3"/>
</dbReference>
<proteinExistence type="inferred from homology"/>
<dbReference type="InterPro" id="IPR041627">
    <property type="entry name" value="AAA_lid_6"/>
</dbReference>
<feature type="compositionally biased region" description="Basic and acidic residues" evidence="5">
    <location>
        <begin position="2152"/>
        <end position="2173"/>
    </location>
</feature>
<dbReference type="OrthoDB" id="2423195at2759"/>
<dbReference type="InterPro" id="IPR000641">
    <property type="entry name" value="CbxX/CfxQ"/>
</dbReference>
<feature type="compositionally biased region" description="Basic and acidic residues" evidence="5">
    <location>
        <begin position="2202"/>
        <end position="2241"/>
    </location>
</feature>
<dbReference type="CDD" id="cd18808">
    <property type="entry name" value="SF1_C_Upf1"/>
    <property type="match status" value="1"/>
</dbReference>
<gene>
    <name evidence="7" type="ORF">ASPWEDRAFT_120996</name>
</gene>
<keyword evidence="3" id="KW-0347">Helicase</keyword>
<feature type="region of interest" description="Disordered" evidence="5">
    <location>
        <begin position="2195"/>
        <end position="2241"/>
    </location>
</feature>
<feature type="region of interest" description="Disordered" evidence="5">
    <location>
        <begin position="1174"/>
        <end position="1265"/>
    </location>
</feature>
<evidence type="ECO:0000256" key="3">
    <source>
        <dbReference type="ARBA" id="ARBA00022806"/>
    </source>
</evidence>
<evidence type="ECO:0000313" key="7">
    <source>
        <dbReference type="EMBL" id="OJJ30187.1"/>
    </source>
</evidence>
<dbReference type="CDD" id="cd17936">
    <property type="entry name" value="EEXXEc_NFX1"/>
    <property type="match status" value="1"/>
</dbReference>
<dbReference type="Proteomes" id="UP000184383">
    <property type="component" value="Unassembled WGS sequence"/>
</dbReference>
<evidence type="ECO:0000259" key="6">
    <source>
        <dbReference type="SMART" id="SM00382"/>
    </source>
</evidence>
<keyword evidence="8" id="KW-1185">Reference proteome</keyword>
<dbReference type="Pfam" id="PF00004">
    <property type="entry name" value="AAA"/>
    <property type="match status" value="3"/>
</dbReference>
<dbReference type="PRINTS" id="PR00819">
    <property type="entry name" value="CBXCFQXSUPER"/>
</dbReference>
<feature type="compositionally biased region" description="Polar residues" evidence="5">
    <location>
        <begin position="1207"/>
        <end position="1228"/>
    </location>
</feature>
<dbReference type="InterPro" id="IPR027417">
    <property type="entry name" value="P-loop_NTPase"/>
</dbReference>
<dbReference type="InterPro" id="IPR003593">
    <property type="entry name" value="AAA+_ATPase"/>
</dbReference>
<evidence type="ECO:0000256" key="4">
    <source>
        <dbReference type="ARBA" id="ARBA00022840"/>
    </source>
</evidence>
<feature type="domain" description="AAA+ ATPase" evidence="6">
    <location>
        <begin position="1316"/>
        <end position="1468"/>
    </location>
</feature>
<evidence type="ECO:0000256" key="2">
    <source>
        <dbReference type="ARBA" id="ARBA00022741"/>
    </source>
</evidence>
<dbReference type="InterPro" id="IPR047187">
    <property type="entry name" value="SF1_C_Upf1"/>
</dbReference>
<keyword evidence="4" id="KW-0067">ATP-binding</keyword>
<dbReference type="GO" id="GO:0016887">
    <property type="term" value="F:ATP hydrolysis activity"/>
    <property type="evidence" value="ECO:0007669"/>
    <property type="project" value="InterPro"/>
</dbReference>
<evidence type="ECO:0000256" key="1">
    <source>
        <dbReference type="ARBA" id="ARBA00010378"/>
    </source>
</evidence>
<evidence type="ECO:0000256" key="5">
    <source>
        <dbReference type="SAM" id="MobiDB-lite"/>
    </source>
</evidence>
<protein>
    <recommendedName>
        <fullName evidence="6">AAA+ ATPase domain-containing protein</fullName>
    </recommendedName>
</protein>
<feature type="region of interest" description="Disordered" evidence="5">
    <location>
        <begin position="2109"/>
        <end position="2177"/>
    </location>
</feature>
<dbReference type="PANTHER" id="PTHR43392">
    <property type="entry name" value="AAA-TYPE ATPASE FAMILY PROTEIN / ANKYRIN REPEAT FAMILY PROTEIN"/>
    <property type="match status" value="1"/>
</dbReference>
<dbReference type="Gene3D" id="3.40.50.300">
    <property type="entry name" value="P-loop containing nucleotide triphosphate hydrolases"/>
    <property type="match status" value="6"/>
</dbReference>